<dbReference type="AlphaFoldDB" id="Q5VPL9"/>
<evidence type="ECO:0008006" key="5">
    <source>
        <dbReference type="Google" id="ProtNLM"/>
    </source>
</evidence>
<proteinExistence type="predicted"/>
<reference evidence="4" key="2">
    <citation type="journal article" date="2008" name="Nucleic Acids Res.">
        <title>The rice annotation project database (RAP-DB): 2008 update.</title>
        <authorList>
            <consortium name="The rice annotation project (RAP)"/>
        </authorList>
    </citation>
    <scope>GENOME REANNOTATION</scope>
    <source>
        <strain evidence="4">cv. Nipponbare</strain>
    </source>
</reference>
<evidence type="ECO:0000313" key="3">
    <source>
        <dbReference type="EMBL" id="BAD68606.1"/>
    </source>
</evidence>
<feature type="region of interest" description="Disordered" evidence="1">
    <location>
        <begin position="38"/>
        <end position="58"/>
    </location>
</feature>
<dbReference type="EMBL" id="AP003630">
    <property type="protein sequence ID" value="BAD68606.1"/>
    <property type="molecule type" value="Genomic_DNA"/>
</dbReference>
<protein>
    <recommendedName>
        <fullName evidence="5">Secreted protein</fullName>
    </recommendedName>
</protein>
<evidence type="ECO:0000256" key="2">
    <source>
        <dbReference type="SAM" id="SignalP"/>
    </source>
</evidence>
<gene>
    <name evidence="3" type="primary">P0566A10.31</name>
</gene>
<feature type="signal peptide" evidence="2">
    <location>
        <begin position="1"/>
        <end position="19"/>
    </location>
</feature>
<sequence>MHTQLKPITLLTLVAYVCRHPLAIEVIIVARAAAARSAGGGGGGGGWPPLPDSQGEGGSCWIHAGDDRHHQIRAWDSRRAAEPSTTGGGCRAPDPCEERVAGHQICAGVGCRPPELAAKLSTAGGARHASGCIWGLGGRRAEDAAARRRRRPCLPPPMPAVRREERGEE</sequence>
<name>Q5VPL9_ORYSJ</name>
<feature type="region of interest" description="Disordered" evidence="1">
    <location>
        <begin position="144"/>
        <end position="169"/>
    </location>
</feature>
<evidence type="ECO:0000256" key="1">
    <source>
        <dbReference type="SAM" id="MobiDB-lite"/>
    </source>
</evidence>
<accession>Q5VPL9</accession>
<feature type="chain" id="PRO_5004263865" description="Secreted protein" evidence="2">
    <location>
        <begin position="20"/>
        <end position="169"/>
    </location>
</feature>
<organism evidence="3 4">
    <name type="scientific">Oryza sativa subsp. japonica</name>
    <name type="common">Rice</name>
    <dbReference type="NCBI Taxonomy" id="39947"/>
    <lineage>
        <taxon>Eukaryota</taxon>
        <taxon>Viridiplantae</taxon>
        <taxon>Streptophyta</taxon>
        <taxon>Embryophyta</taxon>
        <taxon>Tracheophyta</taxon>
        <taxon>Spermatophyta</taxon>
        <taxon>Magnoliopsida</taxon>
        <taxon>Liliopsida</taxon>
        <taxon>Poales</taxon>
        <taxon>Poaceae</taxon>
        <taxon>BOP clade</taxon>
        <taxon>Oryzoideae</taxon>
        <taxon>Oryzeae</taxon>
        <taxon>Oryzinae</taxon>
        <taxon>Oryza</taxon>
        <taxon>Oryza sativa</taxon>
    </lineage>
</organism>
<reference evidence="4" key="1">
    <citation type="journal article" date="2005" name="Nature">
        <title>The map-based sequence of the rice genome.</title>
        <authorList>
            <consortium name="International rice genome sequencing project (IRGSP)"/>
            <person name="Matsumoto T."/>
            <person name="Wu J."/>
            <person name="Kanamori H."/>
            <person name="Katayose Y."/>
            <person name="Fujisawa M."/>
            <person name="Namiki N."/>
            <person name="Mizuno H."/>
            <person name="Yamamoto K."/>
            <person name="Antonio B.A."/>
            <person name="Baba T."/>
            <person name="Sakata K."/>
            <person name="Nagamura Y."/>
            <person name="Aoki H."/>
            <person name="Arikawa K."/>
            <person name="Arita K."/>
            <person name="Bito T."/>
            <person name="Chiden Y."/>
            <person name="Fujitsuka N."/>
            <person name="Fukunaka R."/>
            <person name="Hamada M."/>
            <person name="Harada C."/>
            <person name="Hayashi A."/>
            <person name="Hijishita S."/>
            <person name="Honda M."/>
            <person name="Hosokawa S."/>
            <person name="Ichikawa Y."/>
            <person name="Idonuma A."/>
            <person name="Iijima M."/>
            <person name="Ikeda M."/>
            <person name="Ikeno M."/>
            <person name="Ito K."/>
            <person name="Ito S."/>
            <person name="Ito T."/>
            <person name="Ito Y."/>
            <person name="Ito Y."/>
            <person name="Iwabuchi A."/>
            <person name="Kamiya K."/>
            <person name="Karasawa W."/>
            <person name="Kurita K."/>
            <person name="Katagiri S."/>
            <person name="Kikuta A."/>
            <person name="Kobayashi H."/>
            <person name="Kobayashi N."/>
            <person name="Machita K."/>
            <person name="Maehara T."/>
            <person name="Masukawa M."/>
            <person name="Mizubayashi T."/>
            <person name="Mukai Y."/>
            <person name="Nagasaki H."/>
            <person name="Nagata Y."/>
            <person name="Naito S."/>
            <person name="Nakashima M."/>
            <person name="Nakama Y."/>
            <person name="Nakamichi Y."/>
            <person name="Nakamura M."/>
            <person name="Meguro A."/>
            <person name="Negishi M."/>
            <person name="Ohta I."/>
            <person name="Ohta T."/>
            <person name="Okamoto M."/>
            <person name="Ono N."/>
            <person name="Saji S."/>
            <person name="Sakaguchi M."/>
            <person name="Sakai K."/>
            <person name="Shibata M."/>
            <person name="Shimokawa T."/>
            <person name="Song J."/>
            <person name="Takazaki Y."/>
            <person name="Terasawa K."/>
            <person name="Tsugane M."/>
            <person name="Tsuji K."/>
            <person name="Ueda S."/>
            <person name="Waki K."/>
            <person name="Yamagata H."/>
            <person name="Yamamoto M."/>
            <person name="Yamamoto S."/>
            <person name="Yamane H."/>
            <person name="Yoshiki S."/>
            <person name="Yoshihara R."/>
            <person name="Yukawa K."/>
            <person name="Zhong H."/>
            <person name="Yano M."/>
            <person name="Yuan Q."/>
            <person name="Ouyang S."/>
            <person name="Liu J."/>
            <person name="Jones K.M."/>
            <person name="Gansberger K."/>
            <person name="Moffat K."/>
            <person name="Hill J."/>
            <person name="Bera J."/>
            <person name="Fadrosh D."/>
            <person name="Jin S."/>
            <person name="Johri S."/>
            <person name="Kim M."/>
            <person name="Overton L."/>
            <person name="Reardon M."/>
            <person name="Tsitrin T."/>
            <person name="Vuong H."/>
            <person name="Weaver B."/>
            <person name="Ciecko A."/>
            <person name="Tallon L."/>
            <person name="Jackson J."/>
            <person name="Pai G."/>
            <person name="Aken S.V."/>
            <person name="Utterback T."/>
            <person name="Reidmuller S."/>
            <person name="Feldblyum T."/>
            <person name="Hsiao J."/>
            <person name="Zismann V."/>
            <person name="Iobst S."/>
            <person name="de Vazeille A.R."/>
            <person name="Buell C.R."/>
            <person name="Ying K."/>
            <person name="Li Y."/>
            <person name="Lu T."/>
            <person name="Huang Y."/>
            <person name="Zhao Q."/>
            <person name="Feng Q."/>
            <person name="Zhang L."/>
            <person name="Zhu J."/>
            <person name="Weng Q."/>
            <person name="Mu J."/>
            <person name="Lu Y."/>
            <person name="Fan D."/>
            <person name="Liu Y."/>
            <person name="Guan J."/>
            <person name="Zhang Y."/>
            <person name="Yu S."/>
            <person name="Liu X."/>
            <person name="Zhang Y."/>
            <person name="Hong G."/>
            <person name="Han B."/>
            <person name="Choisne N."/>
            <person name="Demange N."/>
            <person name="Orjeda G."/>
            <person name="Samain S."/>
            <person name="Cattolico L."/>
            <person name="Pelletier E."/>
            <person name="Couloux A."/>
            <person name="Segurens B."/>
            <person name="Wincker P."/>
            <person name="D'Hont A."/>
            <person name="Scarpelli C."/>
            <person name="Weissenbach J."/>
            <person name="Salanoubat M."/>
            <person name="Quetier F."/>
            <person name="Yu Y."/>
            <person name="Kim H.R."/>
            <person name="Rambo T."/>
            <person name="Currie J."/>
            <person name="Collura K."/>
            <person name="Luo M."/>
            <person name="Yang T."/>
            <person name="Ammiraju J.S.S."/>
            <person name="Engler F."/>
            <person name="Soderlund C."/>
            <person name="Wing R.A."/>
            <person name="Palmer L.E."/>
            <person name="de la Bastide M."/>
            <person name="Spiegel L."/>
            <person name="Nascimento L."/>
            <person name="Zutavern T."/>
            <person name="O'Shaughnessy A."/>
            <person name="Dike S."/>
            <person name="Dedhia N."/>
            <person name="Preston R."/>
            <person name="Balija V."/>
            <person name="McCombie W.R."/>
            <person name="Chow T."/>
            <person name="Chen H."/>
            <person name="Chung M."/>
            <person name="Chen C."/>
            <person name="Shaw J."/>
            <person name="Wu H."/>
            <person name="Hsiao K."/>
            <person name="Chao Y."/>
            <person name="Chu M."/>
            <person name="Cheng C."/>
            <person name="Hour A."/>
            <person name="Lee P."/>
            <person name="Lin S."/>
            <person name="Lin Y."/>
            <person name="Liou J."/>
            <person name="Liu S."/>
            <person name="Hsing Y."/>
            <person name="Raghuvanshi S."/>
            <person name="Mohanty A."/>
            <person name="Bharti A.K."/>
            <person name="Gaur A."/>
            <person name="Gupta V."/>
            <person name="Kumar D."/>
            <person name="Ravi V."/>
            <person name="Vij S."/>
            <person name="Kapur A."/>
            <person name="Khurana P."/>
            <person name="Khurana P."/>
            <person name="Khurana J.P."/>
            <person name="Tyagi A.K."/>
            <person name="Gaikwad K."/>
            <person name="Singh A."/>
            <person name="Dalal V."/>
            <person name="Srivastava S."/>
            <person name="Dixit A."/>
            <person name="Pal A.K."/>
            <person name="Ghazi I.A."/>
            <person name="Yadav M."/>
            <person name="Pandit A."/>
            <person name="Bhargava A."/>
            <person name="Sureshbabu K."/>
            <person name="Batra K."/>
            <person name="Sharma T.R."/>
            <person name="Mohapatra T."/>
            <person name="Singh N.K."/>
            <person name="Messing J."/>
            <person name="Nelson A.B."/>
            <person name="Fuks G."/>
            <person name="Kavchok S."/>
            <person name="Keizer G."/>
            <person name="Linton E."/>
            <person name="Llaca V."/>
            <person name="Song R."/>
            <person name="Tanyolac B."/>
            <person name="Young S."/>
            <person name="Ho-Il K."/>
            <person name="Hahn J.H."/>
            <person name="Sangsakoo G."/>
            <person name="Vanavichit A."/>
            <person name="de Mattos Luiz.A.T."/>
            <person name="Zimmer P.D."/>
            <person name="Malone G."/>
            <person name="Dellagostin O."/>
            <person name="de Oliveira A.C."/>
            <person name="Bevan M."/>
            <person name="Bancroft I."/>
            <person name="Minx P."/>
            <person name="Cordum H."/>
            <person name="Wilson R."/>
            <person name="Cheng Z."/>
            <person name="Jin W."/>
            <person name="Jiang J."/>
            <person name="Leong S.A."/>
            <person name="Iwama H."/>
            <person name="Gojobori T."/>
            <person name="Itoh T."/>
            <person name="Niimura Y."/>
            <person name="Fujii Y."/>
            <person name="Habara T."/>
            <person name="Sakai H."/>
            <person name="Sato Y."/>
            <person name="Wilson G."/>
            <person name="Kumar K."/>
            <person name="McCouch S."/>
            <person name="Juretic N."/>
            <person name="Hoen D."/>
            <person name="Wright S."/>
            <person name="Bruskiewich R."/>
            <person name="Bureau T."/>
            <person name="Miyao A."/>
            <person name="Hirochika H."/>
            <person name="Nishikawa T."/>
            <person name="Kadowaki K."/>
            <person name="Sugiura M."/>
            <person name="Burr B."/>
            <person name="Sasaki T."/>
        </authorList>
    </citation>
    <scope>NUCLEOTIDE SEQUENCE [LARGE SCALE GENOMIC DNA]</scope>
    <source>
        <strain evidence="4">cv. Nipponbare</strain>
    </source>
</reference>
<feature type="compositionally biased region" description="Gly residues" evidence="1">
    <location>
        <begin position="38"/>
        <end position="47"/>
    </location>
</feature>
<keyword evidence="2" id="KW-0732">Signal</keyword>
<evidence type="ECO:0000313" key="4">
    <source>
        <dbReference type="Proteomes" id="UP000000763"/>
    </source>
</evidence>
<dbReference type="Proteomes" id="UP000000763">
    <property type="component" value="Chromosome 6"/>
</dbReference>